<feature type="chain" id="PRO_5042013959" description="Secreted protein" evidence="1">
    <location>
        <begin position="25"/>
        <end position="226"/>
    </location>
</feature>
<sequence length="226" mass="23930">MKLTNLISALVITLSALASPLLSADFLSADALPSPDEITINSVKTSGSGCPRRTVTTDISEDRTVVTLGFDEFQTYFGRRYGNSNDNRDKNCEIRLNLHYPGGFTFAVVDAVYHGFAQLDSGITGSFSSSYSFLDSRGSSEGKSCSTKSTIDGGGVYENGTVYTKQDLIPTVSRVASPCGKNATLVIKTRINMSGGSANASGTLTGDDATIAFTQQMHIGWAVCTS</sequence>
<evidence type="ECO:0008006" key="4">
    <source>
        <dbReference type="Google" id="ProtNLM"/>
    </source>
</evidence>
<proteinExistence type="predicted"/>
<organism evidence="2 3">
    <name type="scientific">Podospora didyma</name>
    <dbReference type="NCBI Taxonomy" id="330526"/>
    <lineage>
        <taxon>Eukaryota</taxon>
        <taxon>Fungi</taxon>
        <taxon>Dikarya</taxon>
        <taxon>Ascomycota</taxon>
        <taxon>Pezizomycotina</taxon>
        <taxon>Sordariomycetes</taxon>
        <taxon>Sordariomycetidae</taxon>
        <taxon>Sordariales</taxon>
        <taxon>Podosporaceae</taxon>
        <taxon>Podospora</taxon>
    </lineage>
</organism>
<dbReference type="Pfam" id="PF14273">
    <property type="entry name" value="DUF4360"/>
    <property type="match status" value="1"/>
</dbReference>
<keyword evidence="1" id="KW-0732">Signal</keyword>
<evidence type="ECO:0000313" key="3">
    <source>
        <dbReference type="Proteomes" id="UP001285441"/>
    </source>
</evidence>
<feature type="signal peptide" evidence="1">
    <location>
        <begin position="1"/>
        <end position="24"/>
    </location>
</feature>
<evidence type="ECO:0000313" key="2">
    <source>
        <dbReference type="EMBL" id="KAK3393325.1"/>
    </source>
</evidence>
<evidence type="ECO:0000256" key="1">
    <source>
        <dbReference type="SAM" id="SignalP"/>
    </source>
</evidence>
<dbReference type="PANTHER" id="PTHR38847">
    <property type="match status" value="1"/>
</dbReference>
<keyword evidence="3" id="KW-1185">Reference proteome</keyword>
<dbReference type="Proteomes" id="UP001285441">
    <property type="component" value="Unassembled WGS sequence"/>
</dbReference>
<accession>A0AAE0U7E4</accession>
<name>A0AAE0U7E4_9PEZI</name>
<dbReference type="EMBL" id="JAULSW010000001">
    <property type="protein sequence ID" value="KAK3393325.1"/>
    <property type="molecule type" value="Genomic_DNA"/>
</dbReference>
<gene>
    <name evidence="2" type="ORF">B0H63DRAFT_516517</name>
</gene>
<reference evidence="2" key="2">
    <citation type="submission" date="2023-06" db="EMBL/GenBank/DDBJ databases">
        <authorList>
            <consortium name="Lawrence Berkeley National Laboratory"/>
            <person name="Haridas S."/>
            <person name="Hensen N."/>
            <person name="Bonometti L."/>
            <person name="Westerberg I."/>
            <person name="Brannstrom I.O."/>
            <person name="Guillou S."/>
            <person name="Cros-Aarteil S."/>
            <person name="Calhoun S."/>
            <person name="Kuo A."/>
            <person name="Mondo S."/>
            <person name="Pangilinan J."/>
            <person name="Riley R."/>
            <person name="LaButti K."/>
            <person name="Andreopoulos B."/>
            <person name="Lipzen A."/>
            <person name="Chen C."/>
            <person name="Yanf M."/>
            <person name="Daum C."/>
            <person name="Ng V."/>
            <person name="Clum A."/>
            <person name="Steindorff A."/>
            <person name="Ohm R."/>
            <person name="Martin F."/>
            <person name="Silar P."/>
            <person name="Natvig D."/>
            <person name="Lalanne C."/>
            <person name="Gautier V."/>
            <person name="Ament-velasquez S.L."/>
            <person name="Kruys A."/>
            <person name="Hutchinson M.I."/>
            <person name="Powell A.J."/>
            <person name="Barry K."/>
            <person name="Miller A.N."/>
            <person name="Grigoriev I.V."/>
            <person name="Debuchy R."/>
            <person name="Gladieux P."/>
            <person name="Thoren M.H."/>
            <person name="Johannesson H."/>
        </authorList>
    </citation>
    <scope>NUCLEOTIDE SEQUENCE</scope>
    <source>
        <strain evidence="2">CBS 232.78</strain>
    </source>
</reference>
<comment type="caution">
    <text evidence="2">The sequence shown here is derived from an EMBL/GenBank/DDBJ whole genome shotgun (WGS) entry which is preliminary data.</text>
</comment>
<dbReference type="InterPro" id="IPR025649">
    <property type="entry name" value="DUF4360"/>
</dbReference>
<protein>
    <recommendedName>
        <fullName evidence="4">Secreted protein</fullName>
    </recommendedName>
</protein>
<dbReference type="PANTHER" id="PTHR38847:SF1">
    <property type="entry name" value="PSEUDOURIDINE SYNTHASE RSUA_RLUA-LIKE DOMAIN-CONTAINING PROTEIN"/>
    <property type="match status" value="1"/>
</dbReference>
<dbReference type="AlphaFoldDB" id="A0AAE0U7E4"/>
<reference evidence="2" key="1">
    <citation type="journal article" date="2023" name="Mol. Phylogenet. Evol.">
        <title>Genome-scale phylogeny and comparative genomics of the fungal order Sordariales.</title>
        <authorList>
            <person name="Hensen N."/>
            <person name="Bonometti L."/>
            <person name="Westerberg I."/>
            <person name="Brannstrom I.O."/>
            <person name="Guillou S."/>
            <person name="Cros-Aarteil S."/>
            <person name="Calhoun S."/>
            <person name="Haridas S."/>
            <person name="Kuo A."/>
            <person name="Mondo S."/>
            <person name="Pangilinan J."/>
            <person name="Riley R."/>
            <person name="LaButti K."/>
            <person name="Andreopoulos B."/>
            <person name="Lipzen A."/>
            <person name="Chen C."/>
            <person name="Yan M."/>
            <person name="Daum C."/>
            <person name="Ng V."/>
            <person name="Clum A."/>
            <person name="Steindorff A."/>
            <person name="Ohm R.A."/>
            <person name="Martin F."/>
            <person name="Silar P."/>
            <person name="Natvig D.O."/>
            <person name="Lalanne C."/>
            <person name="Gautier V."/>
            <person name="Ament-Velasquez S.L."/>
            <person name="Kruys A."/>
            <person name="Hutchinson M.I."/>
            <person name="Powell A.J."/>
            <person name="Barry K."/>
            <person name="Miller A.N."/>
            <person name="Grigoriev I.V."/>
            <person name="Debuchy R."/>
            <person name="Gladieux P."/>
            <person name="Hiltunen Thoren M."/>
            <person name="Johannesson H."/>
        </authorList>
    </citation>
    <scope>NUCLEOTIDE SEQUENCE</scope>
    <source>
        <strain evidence="2">CBS 232.78</strain>
    </source>
</reference>